<evidence type="ECO:0000313" key="3">
    <source>
        <dbReference type="Proteomes" id="UP001497522"/>
    </source>
</evidence>
<dbReference type="EMBL" id="OZ023714">
    <property type="protein sequence ID" value="CAK9862990.1"/>
    <property type="molecule type" value="Genomic_DNA"/>
</dbReference>
<evidence type="ECO:0000256" key="1">
    <source>
        <dbReference type="ARBA" id="ARBA00022737"/>
    </source>
</evidence>
<name>A0ABP1AKB5_9BRYO</name>
<accession>A0ABP1AKB5</accession>
<protein>
    <recommendedName>
        <fullName evidence="4">MORN repeat protein</fullName>
    </recommendedName>
</protein>
<reference evidence="2" key="1">
    <citation type="submission" date="2024-03" db="EMBL/GenBank/DDBJ databases">
        <authorList>
            <consortium name="ELIXIR-Norway"/>
            <consortium name="Elixir Norway"/>
        </authorList>
    </citation>
    <scope>NUCLEOTIDE SEQUENCE</scope>
</reference>
<dbReference type="PANTHER" id="PTHR43215:SF14">
    <property type="entry name" value="RADIAL SPOKE HEAD 1 HOMOLOG"/>
    <property type="match status" value="1"/>
</dbReference>
<dbReference type="Proteomes" id="UP001497522">
    <property type="component" value="Chromosome 13"/>
</dbReference>
<proteinExistence type="predicted"/>
<evidence type="ECO:0008006" key="4">
    <source>
        <dbReference type="Google" id="ProtNLM"/>
    </source>
</evidence>
<dbReference type="PANTHER" id="PTHR43215">
    <property type="entry name" value="RADIAL SPOKE HEAD 1 HOMOLOG"/>
    <property type="match status" value="1"/>
</dbReference>
<dbReference type="Pfam" id="PF02493">
    <property type="entry name" value="MORN"/>
    <property type="match status" value="3"/>
</dbReference>
<dbReference type="Gene3D" id="2.20.110.10">
    <property type="entry name" value="Histone H3 K4-specific methyltransferase SET7/9 N-terminal domain"/>
    <property type="match status" value="2"/>
</dbReference>
<dbReference type="InterPro" id="IPR003409">
    <property type="entry name" value="MORN"/>
</dbReference>
<dbReference type="SMART" id="SM00698">
    <property type="entry name" value="MORN"/>
    <property type="match status" value="3"/>
</dbReference>
<organism evidence="2 3">
    <name type="scientific">Sphagnum jensenii</name>
    <dbReference type="NCBI Taxonomy" id="128206"/>
    <lineage>
        <taxon>Eukaryota</taxon>
        <taxon>Viridiplantae</taxon>
        <taxon>Streptophyta</taxon>
        <taxon>Embryophyta</taxon>
        <taxon>Bryophyta</taxon>
        <taxon>Sphagnophytina</taxon>
        <taxon>Sphagnopsida</taxon>
        <taxon>Sphagnales</taxon>
        <taxon>Sphagnaceae</taxon>
        <taxon>Sphagnum</taxon>
    </lineage>
</organism>
<keyword evidence="3" id="KW-1185">Reference proteome</keyword>
<sequence length="158" mass="17761">MGIAGYVNGDTFEGSWFQDKRHGEGQYTYPNGDIYKGQWKDNKRDGVGTYHFQNPISQFVGDWLKGGFTKGTWLFANGDIYEGTFAKNKPDGQGKFMFFKSKGTTQGKFEKGRWIIGNTSMTPAKIILQYMLKASPSIFASSNNPLNQPSSVIPMRFL</sequence>
<gene>
    <name evidence="2" type="ORF">CSSPJE1EN2_LOCUS5985</name>
</gene>
<keyword evidence="1" id="KW-0677">Repeat</keyword>
<evidence type="ECO:0000313" key="2">
    <source>
        <dbReference type="EMBL" id="CAK9862990.1"/>
    </source>
</evidence>
<dbReference type="SUPFAM" id="SSF82185">
    <property type="entry name" value="Histone H3 K4-specific methyltransferase SET7/9 N-terminal domain"/>
    <property type="match status" value="1"/>
</dbReference>